<feature type="signal peptide" evidence="1">
    <location>
        <begin position="1"/>
        <end position="20"/>
    </location>
</feature>
<reference evidence="2 3" key="1">
    <citation type="submission" date="2016-10" db="EMBL/GenBank/DDBJ databases">
        <authorList>
            <person name="de Groot N.N."/>
        </authorList>
    </citation>
    <scope>NUCLEOTIDE SEQUENCE [LARGE SCALE GENOMIC DNA]</scope>
    <source>
        <strain evidence="2 3">DSM 16981</strain>
    </source>
</reference>
<proteinExistence type="predicted"/>
<evidence type="ECO:0000313" key="3">
    <source>
        <dbReference type="Proteomes" id="UP000199309"/>
    </source>
</evidence>
<sequence>MKKLILCILYLFLWTGSALAQESSPPMFDSMRTVILVQTSPQGDVSRYMTLRLKELFRLPYYEQLDTNVTLPPENISTTSLRQLAQKYNADLLLVPIVKHWSWQQYYMFAQDEMIADYNYHLAIYAYDLQKDTLTIYSTRNISREDASVLNQPPAILRNAMDLLLKELPYKRIPTDIKHAAATS</sequence>
<organism evidence="2 3">
    <name type="scientific">Megasphaera paucivorans</name>
    <dbReference type="NCBI Taxonomy" id="349095"/>
    <lineage>
        <taxon>Bacteria</taxon>
        <taxon>Bacillati</taxon>
        <taxon>Bacillota</taxon>
        <taxon>Negativicutes</taxon>
        <taxon>Veillonellales</taxon>
        <taxon>Veillonellaceae</taxon>
        <taxon>Megasphaera</taxon>
    </lineage>
</organism>
<protein>
    <submittedName>
        <fullName evidence="2">Uncharacterized protein</fullName>
    </submittedName>
</protein>
<keyword evidence="3" id="KW-1185">Reference proteome</keyword>
<evidence type="ECO:0000313" key="2">
    <source>
        <dbReference type="EMBL" id="SDM18418.1"/>
    </source>
</evidence>
<dbReference type="OrthoDB" id="1624623at2"/>
<evidence type="ECO:0000256" key="1">
    <source>
        <dbReference type="SAM" id="SignalP"/>
    </source>
</evidence>
<gene>
    <name evidence="2" type="ORF">SAMN05660299_00404</name>
</gene>
<dbReference type="Proteomes" id="UP000199309">
    <property type="component" value="Unassembled WGS sequence"/>
</dbReference>
<feature type="chain" id="PRO_5011696002" evidence="1">
    <location>
        <begin position="21"/>
        <end position="184"/>
    </location>
</feature>
<keyword evidence="1" id="KW-0732">Signal</keyword>
<dbReference type="RefSeq" id="WP_091647705.1">
    <property type="nucleotide sequence ID" value="NZ_FNHQ01000002.1"/>
</dbReference>
<dbReference type="EMBL" id="FNHQ01000002">
    <property type="protein sequence ID" value="SDM18418.1"/>
    <property type="molecule type" value="Genomic_DNA"/>
</dbReference>
<dbReference type="AlphaFoldDB" id="A0A1G9R599"/>
<accession>A0A1G9R599</accession>
<name>A0A1G9R599_9FIRM</name>